<evidence type="ECO:0000313" key="3">
    <source>
        <dbReference type="Proteomes" id="UP000002071"/>
    </source>
</evidence>
<dbReference type="Pfam" id="PF14606">
    <property type="entry name" value="Lipase_GDSL_3"/>
    <property type="match status" value="1"/>
</dbReference>
<sequence length="338" mass="37788">MSTEKYPSVSLHNVAELEDAEWTPDGDRLSRVPESVRRDLNEEARHRVRHPTHSEIRFVPEDDAEEIEITLSAPERAELRIFWGSFQPWEAKAIDSTPKTFTLGVPERLAELDDSIDEGRFDPRVCRIAFERFVPVALHDVSGNCRPPTAAELPDQRYLAYGTSITEGAKASAAHLSFVTQIARANDYDVVNLGCSGSAYADPAMAEYIADREDWDVATLALSVNMANAEFTRAEFRERAEYFVNTIAQAHPEKPVVCVTLFPYFADVTESGDPERAEAFRSALRTVVKESPHENVSLVDGTELLDASELTWDILHPADEGMRSIAAGLAPRLDERRK</sequence>
<dbReference type="KEGG" id="hut:Huta_0092"/>
<accession>C7NNZ0</accession>
<dbReference type="Gene3D" id="3.40.50.1110">
    <property type="entry name" value="SGNH hydrolase"/>
    <property type="match status" value="1"/>
</dbReference>
<reference evidence="2 3" key="1">
    <citation type="journal article" date="2009" name="Stand. Genomic Sci.">
        <title>Complete genome sequence of Halorhabdus utahensis type strain (AX-2).</title>
        <authorList>
            <person name="Anderson I."/>
            <person name="Tindall B.J."/>
            <person name="Pomrenke H."/>
            <person name="Goker M."/>
            <person name="Lapidus A."/>
            <person name="Nolan M."/>
            <person name="Copeland A."/>
            <person name="Glavina Del Rio T."/>
            <person name="Chen F."/>
            <person name="Tice H."/>
            <person name="Cheng J.F."/>
            <person name="Lucas S."/>
            <person name="Chertkov O."/>
            <person name="Bruce D."/>
            <person name="Brettin T."/>
            <person name="Detter J.C."/>
            <person name="Han C."/>
            <person name="Goodwin L."/>
            <person name="Land M."/>
            <person name="Hauser L."/>
            <person name="Chang Y.J."/>
            <person name="Jeffries C.D."/>
            <person name="Pitluck S."/>
            <person name="Pati A."/>
            <person name="Mavromatis K."/>
            <person name="Ivanova N."/>
            <person name="Ovchinnikova G."/>
            <person name="Chen A."/>
            <person name="Palaniappan K."/>
            <person name="Chain P."/>
            <person name="Rohde M."/>
            <person name="Bristow J."/>
            <person name="Eisen J.A."/>
            <person name="Markowitz V."/>
            <person name="Hugenholtz P."/>
            <person name="Kyrpides N.C."/>
            <person name="Klenk H.P."/>
        </authorList>
    </citation>
    <scope>NUCLEOTIDE SEQUENCE [LARGE SCALE GENOMIC DNA]</scope>
    <source>
        <strain evidence="3">DSM 12940 / JCM 11049 / AX-2</strain>
    </source>
</reference>
<name>C7NNZ0_HALUD</name>
<dbReference type="InterPro" id="IPR013830">
    <property type="entry name" value="SGNH_hydro"/>
</dbReference>
<evidence type="ECO:0000259" key="1">
    <source>
        <dbReference type="Pfam" id="PF14606"/>
    </source>
</evidence>
<proteinExistence type="predicted"/>
<gene>
    <name evidence="2" type="ordered locus">Huta_0092</name>
</gene>
<dbReference type="EMBL" id="CP001687">
    <property type="protein sequence ID" value="ACV10281.1"/>
    <property type="molecule type" value="Genomic_DNA"/>
</dbReference>
<protein>
    <submittedName>
        <fullName evidence="2">Lipolytic protein G-D-S-L family</fullName>
    </submittedName>
</protein>
<dbReference type="STRING" id="519442.Huta_0092"/>
<dbReference type="OrthoDB" id="233646at2157"/>
<dbReference type="Proteomes" id="UP000002071">
    <property type="component" value="Chromosome"/>
</dbReference>
<dbReference type="RefSeq" id="WP_012795158.1">
    <property type="nucleotide sequence ID" value="NC_013158.1"/>
</dbReference>
<keyword evidence="3" id="KW-1185">Reference proteome</keyword>
<organism evidence="2 3">
    <name type="scientific">Halorhabdus utahensis (strain DSM 12940 / JCM 11049 / AX-2)</name>
    <dbReference type="NCBI Taxonomy" id="519442"/>
    <lineage>
        <taxon>Archaea</taxon>
        <taxon>Methanobacteriati</taxon>
        <taxon>Methanobacteriota</taxon>
        <taxon>Stenosarchaea group</taxon>
        <taxon>Halobacteria</taxon>
        <taxon>Halobacteriales</taxon>
        <taxon>Haloarculaceae</taxon>
        <taxon>Halorhabdus</taxon>
    </lineage>
</organism>
<feature type="domain" description="SGNH hydrolase-type esterase" evidence="1">
    <location>
        <begin position="159"/>
        <end position="331"/>
    </location>
</feature>
<dbReference type="HOGENOM" id="CLU_820414_0_0_2"/>
<dbReference type="AlphaFoldDB" id="C7NNZ0"/>
<dbReference type="InterPro" id="IPR036514">
    <property type="entry name" value="SGNH_hydro_sf"/>
</dbReference>
<dbReference type="GeneID" id="8382352"/>
<evidence type="ECO:0000313" key="2">
    <source>
        <dbReference type="EMBL" id="ACV10281.1"/>
    </source>
</evidence>
<dbReference type="SUPFAM" id="SSF52266">
    <property type="entry name" value="SGNH hydrolase"/>
    <property type="match status" value="1"/>
</dbReference>
<dbReference type="eggNOG" id="arCOG10209">
    <property type="taxonomic scope" value="Archaea"/>
</dbReference>